<dbReference type="InParanoid" id="A0A1D6JT79"/>
<dbReference type="PANTHER" id="PTHR48019">
    <property type="entry name" value="SERUM RESPONSE FACTOR HOMOLOG"/>
    <property type="match status" value="1"/>
</dbReference>
<dbReference type="InterPro" id="IPR036879">
    <property type="entry name" value="TF_MADSbox_sf"/>
</dbReference>
<evidence type="ECO:0000256" key="4">
    <source>
        <dbReference type="ARBA" id="ARBA00023163"/>
    </source>
</evidence>
<dbReference type="InterPro" id="IPR033896">
    <property type="entry name" value="MEF2-like_N"/>
</dbReference>
<evidence type="ECO:0000313" key="6">
    <source>
        <dbReference type="EMBL" id="ONL95077.1"/>
    </source>
</evidence>
<reference evidence="6" key="1">
    <citation type="submission" date="2015-12" db="EMBL/GenBank/DDBJ databases">
        <title>Update maize B73 reference genome by single molecule sequencing technologies.</title>
        <authorList>
            <consortium name="Maize Genome Sequencing Project"/>
            <person name="Ware D."/>
        </authorList>
    </citation>
    <scope>NUCLEOTIDE SEQUENCE [LARGE SCALE GENOMIC DNA]</scope>
    <source>
        <tissue evidence="6">Seedling</tissue>
    </source>
</reference>
<dbReference type="PROSITE" id="PS00350">
    <property type="entry name" value="MADS_BOX_1"/>
    <property type="match status" value="1"/>
</dbReference>
<dbReference type="GO" id="GO:0050793">
    <property type="term" value="P:regulation of developmental process"/>
    <property type="evidence" value="ECO:0007669"/>
    <property type="project" value="UniProtKB-ARBA"/>
</dbReference>
<evidence type="ECO:0000256" key="1">
    <source>
        <dbReference type="ARBA" id="ARBA00004123"/>
    </source>
</evidence>
<evidence type="ECO:0000256" key="3">
    <source>
        <dbReference type="ARBA" id="ARBA00023125"/>
    </source>
</evidence>
<dbReference type="GO" id="GO:0003700">
    <property type="term" value="F:DNA-binding transcription factor activity"/>
    <property type="evidence" value="ECO:0007669"/>
    <property type="project" value="InterPro"/>
</dbReference>
<keyword evidence="3" id="KW-0238">DNA-binding</keyword>
<dbReference type="InterPro" id="IPR002100">
    <property type="entry name" value="TF_MADSbox"/>
</dbReference>
<comment type="subcellular location">
    <subcellularLocation>
        <location evidence="1">Nucleus</location>
    </subcellularLocation>
</comment>
<dbReference type="AlphaFoldDB" id="A0A1D6JT79"/>
<evidence type="ECO:0000256" key="2">
    <source>
        <dbReference type="ARBA" id="ARBA00023015"/>
    </source>
</evidence>
<sequence length="258" mass="30088">MGRGKVELKRIENKISRQVTFAKRRNGLLKKAYELSLLCDAEVALIIFSGRGRLFEFSSSSCMYKTLERYRSSNYSQEVKTPLDTEVSIKYQDYLKLRTRVEFLQTTQRNILGEDLGPLSMKELEQLEDQIEISLKHISSRKNQMLLDQLFDLKSKEQELLDLNKDLRKQVMQWPPNISVYTYWQLQETRPENALRVSWEEGGHSGASGNVLDPYQGLLQHLDNDPSLQFGYHHQAYMDQLNNEDLVDPNEHGRSGWI</sequence>
<dbReference type="GO" id="GO:0045944">
    <property type="term" value="P:positive regulation of transcription by RNA polymerase II"/>
    <property type="evidence" value="ECO:0007669"/>
    <property type="project" value="InterPro"/>
</dbReference>
<keyword evidence="4" id="KW-0804">Transcription</keyword>
<dbReference type="GO" id="GO:0005634">
    <property type="term" value="C:nucleus"/>
    <property type="evidence" value="ECO:0007669"/>
    <property type="project" value="UniProtKB-SubCell"/>
</dbReference>
<organism evidence="6">
    <name type="scientific">Zea mays</name>
    <name type="common">Maize</name>
    <dbReference type="NCBI Taxonomy" id="4577"/>
    <lineage>
        <taxon>Eukaryota</taxon>
        <taxon>Viridiplantae</taxon>
        <taxon>Streptophyta</taxon>
        <taxon>Embryophyta</taxon>
        <taxon>Tracheophyta</taxon>
        <taxon>Spermatophyta</taxon>
        <taxon>Magnoliopsida</taxon>
        <taxon>Liliopsida</taxon>
        <taxon>Poales</taxon>
        <taxon>Poaceae</taxon>
        <taxon>PACMAD clade</taxon>
        <taxon>Panicoideae</taxon>
        <taxon>Andropogonodae</taxon>
        <taxon>Andropogoneae</taxon>
        <taxon>Tripsacinae</taxon>
        <taxon>Zea</taxon>
    </lineage>
</organism>
<gene>
    <name evidence="6" type="ORF">ZEAMMB73_Zm00001d028217</name>
</gene>
<dbReference type="EMBL" id="CM007647">
    <property type="protein sequence ID" value="ONL95077.1"/>
    <property type="molecule type" value="Genomic_DNA"/>
</dbReference>
<dbReference type="FunFam" id="3.40.1810.10:FF:000008">
    <property type="entry name" value="MADS-box transcription factor 1"/>
    <property type="match status" value="1"/>
</dbReference>
<dbReference type="ExpressionAtlas" id="A0A1D6JT79">
    <property type="expression patterns" value="baseline and differential"/>
</dbReference>
<dbReference type="Pfam" id="PF00319">
    <property type="entry name" value="SRF-TF"/>
    <property type="match status" value="1"/>
</dbReference>
<keyword evidence="2" id="KW-0805">Transcription regulation</keyword>
<keyword evidence="5" id="KW-0539">Nucleus</keyword>
<dbReference type="SMR" id="A0A1D6JT79"/>
<dbReference type="PROSITE" id="PS50066">
    <property type="entry name" value="MADS_BOX_2"/>
    <property type="match status" value="1"/>
</dbReference>
<dbReference type="GO" id="GO:0000977">
    <property type="term" value="F:RNA polymerase II transcription regulatory region sequence-specific DNA binding"/>
    <property type="evidence" value="ECO:0007669"/>
    <property type="project" value="InterPro"/>
</dbReference>
<dbReference type="InterPro" id="IPR002487">
    <property type="entry name" value="TF_Kbox"/>
</dbReference>
<dbReference type="InterPro" id="IPR050142">
    <property type="entry name" value="MADS-box/MEF2_TF"/>
</dbReference>
<accession>A0A1D6JT79</accession>
<dbReference type="GO" id="GO:0046983">
    <property type="term" value="F:protein dimerization activity"/>
    <property type="evidence" value="ECO:0007669"/>
    <property type="project" value="InterPro"/>
</dbReference>
<protein>
    <submittedName>
        <fullName evidence="6">Developmental protein SEPALLATA 2</fullName>
    </submittedName>
</protein>
<dbReference type="FunCoup" id="A0A1D6JT79">
    <property type="interactions" value="25"/>
</dbReference>
<dbReference type="SMART" id="SM00432">
    <property type="entry name" value="MADS"/>
    <property type="match status" value="1"/>
</dbReference>
<dbReference type="CDD" id="cd00265">
    <property type="entry name" value="MADS_MEF2_like"/>
    <property type="match status" value="1"/>
</dbReference>
<dbReference type="PRINTS" id="PR00404">
    <property type="entry name" value="MADSDOMAIN"/>
</dbReference>
<dbReference type="SUPFAM" id="SSF55455">
    <property type="entry name" value="SRF-like"/>
    <property type="match status" value="1"/>
</dbReference>
<dbReference type="PROSITE" id="PS51297">
    <property type="entry name" value="K_BOX"/>
    <property type="match status" value="1"/>
</dbReference>
<evidence type="ECO:0000256" key="5">
    <source>
        <dbReference type="ARBA" id="ARBA00023242"/>
    </source>
</evidence>
<dbReference type="IntAct" id="A0A1D6JT79">
    <property type="interactions" value="2"/>
</dbReference>
<proteinExistence type="predicted"/>
<dbReference type="Gene3D" id="3.40.1810.10">
    <property type="entry name" value="Transcription factor, MADS-box"/>
    <property type="match status" value="1"/>
</dbReference>
<name>A0A1D6JT79_MAIZE</name>
<dbReference type="Pfam" id="PF01486">
    <property type="entry name" value="K-box"/>
    <property type="match status" value="1"/>
</dbReference>